<dbReference type="RefSeq" id="WP_147167720.1">
    <property type="nucleotide sequence ID" value="NZ_VOOR01000022.1"/>
</dbReference>
<dbReference type="InterPro" id="IPR020103">
    <property type="entry name" value="PsdUridine_synth_cat_dom_sf"/>
</dbReference>
<evidence type="ECO:0000256" key="2">
    <source>
        <dbReference type="PROSITE-ProRule" id="PRU00182"/>
    </source>
</evidence>
<proteinExistence type="inferred from homology"/>
<comment type="caution">
    <text evidence="4">The sequence shown here is derived from an EMBL/GenBank/DDBJ whole genome shotgun (WGS) entry which is preliminary data.</text>
</comment>
<dbReference type="CDD" id="cd02869">
    <property type="entry name" value="PseudoU_synth_RluA_like"/>
    <property type="match status" value="1"/>
</dbReference>
<evidence type="ECO:0000313" key="4">
    <source>
        <dbReference type="EMBL" id="TXB62852.1"/>
    </source>
</evidence>
<gene>
    <name evidence="4" type="ORF">FRY97_11685</name>
</gene>
<dbReference type="Gene3D" id="3.30.2350.10">
    <property type="entry name" value="Pseudouridine synthase"/>
    <property type="match status" value="1"/>
</dbReference>
<dbReference type="PROSITE" id="PS50889">
    <property type="entry name" value="S4"/>
    <property type="match status" value="1"/>
</dbReference>
<name>A0A5C6RN90_9BACT</name>
<protein>
    <submittedName>
        <fullName evidence="4">RluA family pseudouridine synthase</fullName>
    </submittedName>
</protein>
<keyword evidence="2" id="KW-0694">RNA-binding</keyword>
<dbReference type="GO" id="GO:0003723">
    <property type="term" value="F:RNA binding"/>
    <property type="evidence" value="ECO:0007669"/>
    <property type="project" value="UniProtKB-KW"/>
</dbReference>
<dbReference type="AlphaFoldDB" id="A0A5C6RN90"/>
<sequence>MPKPTLQHRVRKIAPGTTLTDYCQQAIPLLGSRTAVKKAVHSKRLLLNGRPARLNDPLQTGDQLTLTGTGLPKARKFEQEIPVVWEDSHLIVVNKPAGIAVNGDRIRTLENALAGSVEPSGEPDALPRPVAVHRIDLPTQGLVLLAKTKQALMAMSQAFEHNKVHKQYIAVVHGRPAPQGTTRAPLQGKPAETKWEYRRTVPSRDFGHLSLLELSPVTGRTHQLRLHMQQLGHLIVGDKQYAGPQKTVLNKGLMLCACYLSFQHPTTQKPIAIKILPPPKFEKLLDREEAWAKKQ</sequence>
<dbReference type="InterPro" id="IPR006145">
    <property type="entry name" value="PsdUridine_synth_RsuA/RluA"/>
</dbReference>
<dbReference type="GO" id="GO:0009982">
    <property type="term" value="F:pseudouridine synthase activity"/>
    <property type="evidence" value="ECO:0007669"/>
    <property type="project" value="InterPro"/>
</dbReference>
<dbReference type="Pfam" id="PF00849">
    <property type="entry name" value="PseudoU_synth_2"/>
    <property type="match status" value="1"/>
</dbReference>
<dbReference type="SUPFAM" id="SSF55120">
    <property type="entry name" value="Pseudouridine synthase"/>
    <property type="match status" value="1"/>
</dbReference>
<feature type="domain" description="Pseudouridine synthase RsuA/RluA-like" evidence="3">
    <location>
        <begin position="89"/>
        <end position="230"/>
    </location>
</feature>
<dbReference type="EMBL" id="VOOR01000022">
    <property type="protein sequence ID" value="TXB62852.1"/>
    <property type="molecule type" value="Genomic_DNA"/>
</dbReference>
<keyword evidence="5" id="KW-1185">Reference proteome</keyword>
<reference evidence="4 5" key="1">
    <citation type="submission" date="2019-08" db="EMBL/GenBank/DDBJ databases">
        <title>Genome of Phaeodactylibacter luteus.</title>
        <authorList>
            <person name="Bowman J.P."/>
        </authorList>
    </citation>
    <scope>NUCLEOTIDE SEQUENCE [LARGE SCALE GENOMIC DNA]</scope>
    <source>
        <strain evidence="4 5">KCTC 42180</strain>
    </source>
</reference>
<organism evidence="4 5">
    <name type="scientific">Phaeodactylibacter luteus</name>
    <dbReference type="NCBI Taxonomy" id="1564516"/>
    <lineage>
        <taxon>Bacteria</taxon>
        <taxon>Pseudomonadati</taxon>
        <taxon>Bacteroidota</taxon>
        <taxon>Saprospiria</taxon>
        <taxon>Saprospirales</taxon>
        <taxon>Haliscomenobacteraceae</taxon>
        <taxon>Phaeodactylibacter</taxon>
    </lineage>
</organism>
<dbReference type="PANTHER" id="PTHR21600:SF87">
    <property type="entry name" value="RNA PSEUDOURIDYLATE SYNTHASE DOMAIN-CONTAINING PROTEIN 1"/>
    <property type="match status" value="1"/>
</dbReference>
<dbReference type="OrthoDB" id="9807829at2"/>
<evidence type="ECO:0000259" key="3">
    <source>
        <dbReference type="Pfam" id="PF00849"/>
    </source>
</evidence>
<dbReference type="GO" id="GO:0140098">
    <property type="term" value="F:catalytic activity, acting on RNA"/>
    <property type="evidence" value="ECO:0007669"/>
    <property type="project" value="UniProtKB-ARBA"/>
</dbReference>
<evidence type="ECO:0000256" key="1">
    <source>
        <dbReference type="ARBA" id="ARBA00010876"/>
    </source>
</evidence>
<evidence type="ECO:0000313" key="5">
    <source>
        <dbReference type="Proteomes" id="UP000321580"/>
    </source>
</evidence>
<comment type="similarity">
    <text evidence="1">Belongs to the pseudouridine synthase RluA family.</text>
</comment>
<dbReference type="CDD" id="cd00165">
    <property type="entry name" value="S4"/>
    <property type="match status" value="1"/>
</dbReference>
<dbReference type="GO" id="GO:0000455">
    <property type="term" value="P:enzyme-directed rRNA pseudouridine synthesis"/>
    <property type="evidence" value="ECO:0007669"/>
    <property type="project" value="TreeGrafter"/>
</dbReference>
<accession>A0A5C6RN90</accession>
<dbReference type="InterPro" id="IPR050188">
    <property type="entry name" value="RluA_PseudoU_synthase"/>
</dbReference>
<dbReference type="PANTHER" id="PTHR21600">
    <property type="entry name" value="MITOCHONDRIAL RNA PSEUDOURIDINE SYNTHASE"/>
    <property type="match status" value="1"/>
</dbReference>
<dbReference type="Proteomes" id="UP000321580">
    <property type="component" value="Unassembled WGS sequence"/>
</dbReference>